<dbReference type="AlphaFoldDB" id="A0AAV6H2H3"/>
<comment type="caution">
    <text evidence="1">The sequence shown here is derived from an EMBL/GenBank/DDBJ whole genome shotgun (WGS) entry which is preliminary data.</text>
</comment>
<sequence length="78" mass="7897">MSDSESAAVLAEAPVPAACEAIKADLDKCVKENGARLTGNVHCTESSTFPAFPSAHGTGLNDTDSDGGFGGRVFVLSP</sequence>
<gene>
    <name evidence="1" type="ORF">AALO_G00083340</name>
</gene>
<protein>
    <submittedName>
        <fullName evidence="1">Uncharacterized protein</fullName>
    </submittedName>
</protein>
<dbReference type="EMBL" id="JADWDJ010000006">
    <property type="protein sequence ID" value="KAG5279951.1"/>
    <property type="molecule type" value="Genomic_DNA"/>
</dbReference>
<proteinExistence type="predicted"/>
<organism evidence="1 2">
    <name type="scientific">Alosa alosa</name>
    <name type="common">allis shad</name>
    <dbReference type="NCBI Taxonomy" id="278164"/>
    <lineage>
        <taxon>Eukaryota</taxon>
        <taxon>Metazoa</taxon>
        <taxon>Chordata</taxon>
        <taxon>Craniata</taxon>
        <taxon>Vertebrata</taxon>
        <taxon>Euteleostomi</taxon>
        <taxon>Actinopterygii</taxon>
        <taxon>Neopterygii</taxon>
        <taxon>Teleostei</taxon>
        <taxon>Clupei</taxon>
        <taxon>Clupeiformes</taxon>
        <taxon>Clupeoidei</taxon>
        <taxon>Clupeidae</taxon>
        <taxon>Alosa</taxon>
    </lineage>
</organism>
<evidence type="ECO:0000313" key="1">
    <source>
        <dbReference type="EMBL" id="KAG5279951.1"/>
    </source>
</evidence>
<keyword evidence="2" id="KW-1185">Reference proteome</keyword>
<dbReference type="Proteomes" id="UP000823561">
    <property type="component" value="Chromosome 6"/>
</dbReference>
<reference evidence="1" key="1">
    <citation type="submission" date="2020-10" db="EMBL/GenBank/DDBJ databases">
        <title>Chromosome-scale genome assembly of the Allis shad, Alosa alosa.</title>
        <authorList>
            <person name="Margot Z."/>
            <person name="Christophe K."/>
            <person name="Cabau C."/>
            <person name="Louis A."/>
            <person name="Berthelot C."/>
            <person name="Parey E."/>
            <person name="Roest Crollius H."/>
            <person name="Montfort J."/>
            <person name="Robinson-Rechavi M."/>
            <person name="Bucao C."/>
            <person name="Bouchez O."/>
            <person name="Gislard M."/>
            <person name="Lluch J."/>
            <person name="Milhes M."/>
            <person name="Lampietro C."/>
            <person name="Lopez Roques C."/>
            <person name="Donnadieu C."/>
            <person name="Braasch I."/>
            <person name="Desvignes T."/>
            <person name="Postlethwait J."/>
            <person name="Bobe J."/>
            <person name="Guiguen Y."/>
        </authorList>
    </citation>
    <scope>NUCLEOTIDE SEQUENCE</scope>
    <source>
        <strain evidence="1">M-15738</strain>
        <tissue evidence="1">Blood</tissue>
    </source>
</reference>
<evidence type="ECO:0000313" key="2">
    <source>
        <dbReference type="Proteomes" id="UP000823561"/>
    </source>
</evidence>
<accession>A0AAV6H2H3</accession>
<name>A0AAV6H2H3_9TELE</name>